<organism evidence="1 2">
    <name type="scientific">Nicrophorus vespilloides</name>
    <name type="common">Boreal carrion beetle</name>
    <dbReference type="NCBI Taxonomy" id="110193"/>
    <lineage>
        <taxon>Eukaryota</taxon>
        <taxon>Metazoa</taxon>
        <taxon>Ecdysozoa</taxon>
        <taxon>Arthropoda</taxon>
        <taxon>Hexapoda</taxon>
        <taxon>Insecta</taxon>
        <taxon>Pterygota</taxon>
        <taxon>Neoptera</taxon>
        <taxon>Endopterygota</taxon>
        <taxon>Coleoptera</taxon>
        <taxon>Polyphaga</taxon>
        <taxon>Staphyliniformia</taxon>
        <taxon>Silphidae</taxon>
        <taxon>Nicrophorinae</taxon>
        <taxon>Nicrophorus</taxon>
    </lineage>
</organism>
<dbReference type="Pfam" id="PF02958">
    <property type="entry name" value="EcKL"/>
    <property type="match status" value="1"/>
</dbReference>
<evidence type="ECO:0000313" key="1">
    <source>
        <dbReference type="Proteomes" id="UP000695000"/>
    </source>
</evidence>
<gene>
    <name evidence="2" type="primary">LOC108567022</name>
</gene>
<accession>A0ABM1N795</accession>
<proteinExistence type="predicted"/>
<dbReference type="GeneID" id="108567022"/>
<dbReference type="PANTHER" id="PTHR11012:SF30">
    <property type="entry name" value="PROTEIN KINASE-LIKE DOMAIN-CONTAINING"/>
    <property type="match status" value="1"/>
</dbReference>
<protein>
    <submittedName>
        <fullName evidence="2">Uncharacterized protein LOC108567022</fullName>
    </submittedName>
</protein>
<dbReference type="Gene3D" id="3.90.1200.10">
    <property type="match status" value="1"/>
</dbReference>
<dbReference type="PANTHER" id="PTHR11012">
    <property type="entry name" value="PROTEIN KINASE-LIKE DOMAIN-CONTAINING"/>
    <property type="match status" value="1"/>
</dbReference>
<keyword evidence="1" id="KW-1185">Reference proteome</keyword>
<dbReference type="SUPFAM" id="SSF56112">
    <property type="entry name" value="Protein kinase-like (PK-like)"/>
    <property type="match status" value="1"/>
</dbReference>
<dbReference type="RefSeq" id="XP_017782695.1">
    <property type="nucleotide sequence ID" value="XM_017927206.1"/>
</dbReference>
<dbReference type="InterPro" id="IPR004119">
    <property type="entry name" value="EcKL"/>
</dbReference>
<evidence type="ECO:0000313" key="2">
    <source>
        <dbReference type="RefSeq" id="XP_017782695.1"/>
    </source>
</evidence>
<reference evidence="2" key="1">
    <citation type="submission" date="2025-08" db="UniProtKB">
        <authorList>
            <consortium name="RefSeq"/>
        </authorList>
    </citation>
    <scope>IDENTIFICATION</scope>
    <source>
        <tissue evidence="2">Whole Larva</tissue>
    </source>
</reference>
<dbReference type="InterPro" id="IPR011009">
    <property type="entry name" value="Kinase-like_dom_sf"/>
</dbReference>
<sequence>MNNHDAYKHSKYSVVIHGDSWKNNIMINDQSTIRFIDFQQARIGSVVQDLSYFFYTCCEKDDYELVWYYLKLYHDYLLEEMNLLGADTEIFTFESLMCEWKKFACYGFGMSVVVLHGLCSLPEEFPSFAKVLDKGENIFRSLNFTSKLEDTYFEKLCALIHHFIELNLFPK</sequence>
<dbReference type="Proteomes" id="UP000695000">
    <property type="component" value="Unplaced"/>
</dbReference>
<name>A0ABM1N795_NICVS</name>